<keyword evidence="1" id="KW-0175">Coiled coil</keyword>
<feature type="compositionally biased region" description="Low complexity" evidence="2">
    <location>
        <begin position="313"/>
        <end position="325"/>
    </location>
</feature>
<feature type="compositionally biased region" description="Polar residues" evidence="2">
    <location>
        <begin position="268"/>
        <end position="294"/>
    </location>
</feature>
<evidence type="ECO:0000313" key="3">
    <source>
        <dbReference type="EMBL" id="VDH94490.1"/>
    </source>
</evidence>
<accession>A0A8B6BRF9</accession>
<evidence type="ECO:0000313" key="4">
    <source>
        <dbReference type="Proteomes" id="UP000596742"/>
    </source>
</evidence>
<evidence type="ECO:0000256" key="1">
    <source>
        <dbReference type="SAM" id="Coils"/>
    </source>
</evidence>
<name>A0A8B6BRF9_MYTGA</name>
<dbReference type="Proteomes" id="UP000596742">
    <property type="component" value="Unassembled WGS sequence"/>
</dbReference>
<feature type="coiled-coil region" evidence="1">
    <location>
        <begin position="189"/>
        <end position="216"/>
    </location>
</feature>
<dbReference type="EMBL" id="UYJE01000598">
    <property type="protein sequence ID" value="VDH94490.1"/>
    <property type="molecule type" value="Genomic_DNA"/>
</dbReference>
<evidence type="ECO:0000256" key="2">
    <source>
        <dbReference type="SAM" id="MobiDB-lite"/>
    </source>
</evidence>
<organism evidence="3 4">
    <name type="scientific">Mytilus galloprovincialis</name>
    <name type="common">Mediterranean mussel</name>
    <dbReference type="NCBI Taxonomy" id="29158"/>
    <lineage>
        <taxon>Eukaryota</taxon>
        <taxon>Metazoa</taxon>
        <taxon>Spiralia</taxon>
        <taxon>Lophotrochozoa</taxon>
        <taxon>Mollusca</taxon>
        <taxon>Bivalvia</taxon>
        <taxon>Autobranchia</taxon>
        <taxon>Pteriomorphia</taxon>
        <taxon>Mytilida</taxon>
        <taxon>Mytiloidea</taxon>
        <taxon>Mytilidae</taxon>
        <taxon>Mytilinae</taxon>
        <taxon>Mytilus</taxon>
    </lineage>
</organism>
<feature type="compositionally biased region" description="Basic and acidic residues" evidence="2">
    <location>
        <begin position="336"/>
        <end position="345"/>
    </location>
</feature>
<comment type="caution">
    <text evidence="3">The sequence shown here is derived from an EMBL/GenBank/DDBJ whole genome shotgun (WGS) entry which is preliminary data.</text>
</comment>
<dbReference type="AlphaFoldDB" id="A0A8B6BRF9"/>
<reference evidence="3" key="1">
    <citation type="submission" date="2018-11" db="EMBL/GenBank/DDBJ databases">
        <authorList>
            <person name="Alioto T."/>
            <person name="Alioto T."/>
        </authorList>
    </citation>
    <scope>NUCLEOTIDE SEQUENCE</scope>
</reference>
<proteinExistence type="predicted"/>
<dbReference type="OrthoDB" id="6082704at2759"/>
<gene>
    <name evidence="3" type="ORF">MGAL_10B026386</name>
</gene>
<feature type="region of interest" description="Disordered" evidence="2">
    <location>
        <begin position="268"/>
        <end position="352"/>
    </location>
</feature>
<sequence>MSPMVYKKSTMILSWSIFPSRLYVNNNATIDEYSDTQNSQIADFVPNQEFISLLDQELSDLPRDSYLLKLIKLTHDSKNTITWYRTVLASTAKSIQGCPTGKLFTRKSTNRSSSTQKYAKDCYIIYMLINGDDSSIDDVFRKVDHNSNSDQSKTVTHECNIIEMRVTVQTLLERVVLLEKNEIENKRIIKNIKTENDKLKTELSSTNERLNQHLINCERKFTQYDANHKLINQQSKAIGEFDFSSYTANVKTNISELKWNSKQSYASKVTPTGTPDSPLTTGIQINSSTRSGQLSPIEIPESRSPVTCKPNIEKNSSNGNNKSDNVTGLPYRTHKTQNEGNRDISKPNTENNDITYKIPVRLEGVTSNVETTNENFFTGVTKNRTARYYLSGIDSKSTRAGILSYLETKNVHVTYLRLFSTRNNDRRISAKLNIAENCAEIVETENFWPKGVYCRKWLSNREWNQRFTDDAHHEPDS</sequence>
<protein>
    <submittedName>
        <fullName evidence="3">Uncharacterized protein</fullName>
    </submittedName>
</protein>
<keyword evidence="4" id="KW-1185">Reference proteome</keyword>